<evidence type="ECO:0000313" key="2">
    <source>
        <dbReference type="Proteomes" id="UP000008495"/>
    </source>
</evidence>
<proteinExistence type="predicted"/>
<name>K6VLG8_9MICO</name>
<gene>
    <name evidence="1" type="ORF">AUCHE_05_04660</name>
</gene>
<dbReference type="eggNOG" id="ENOG50347KP">
    <property type="taxonomic scope" value="Bacteria"/>
</dbReference>
<comment type="caution">
    <text evidence="1">The sequence shown here is derived from an EMBL/GenBank/DDBJ whole genome shotgun (WGS) entry which is preliminary data.</text>
</comment>
<keyword evidence="2" id="KW-1185">Reference proteome</keyword>
<evidence type="ECO:0008006" key="3">
    <source>
        <dbReference type="Google" id="ProtNLM"/>
    </source>
</evidence>
<reference evidence="1 2" key="1">
    <citation type="submission" date="2012-08" db="EMBL/GenBank/DDBJ databases">
        <title>Whole genome shotgun sequence of Austwickia chelonae NBRC 105200.</title>
        <authorList>
            <person name="Yoshida I."/>
            <person name="Hosoyama A."/>
            <person name="Tsuchikane K."/>
            <person name="Katsumata H."/>
            <person name="Ando Y."/>
            <person name="Ohji S."/>
            <person name="Hamada M."/>
            <person name="Tamura T."/>
            <person name="Yamazoe A."/>
            <person name="Yamazaki S."/>
            <person name="Fujita N."/>
        </authorList>
    </citation>
    <scope>NUCLEOTIDE SEQUENCE [LARGE SCALE GENOMIC DNA]</scope>
    <source>
        <strain evidence="1 2">NBRC 105200</strain>
    </source>
</reference>
<dbReference type="InterPro" id="IPR021373">
    <property type="entry name" value="DUF2993"/>
</dbReference>
<dbReference type="Pfam" id="PF11209">
    <property type="entry name" value="LmeA"/>
    <property type="match status" value="1"/>
</dbReference>
<dbReference type="AlphaFoldDB" id="K6VLG8"/>
<accession>K6VLG8</accession>
<dbReference type="EMBL" id="BAGZ01000005">
    <property type="protein sequence ID" value="GAB77554.1"/>
    <property type="molecule type" value="Genomic_DNA"/>
</dbReference>
<dbReference type="STRING" id="100225.SAMN05421595_1391"/>
<protein>
    <recommendedName>
        <fullName evidence="3">DUF2993 domain-containing protein</fullName>
    </recommendedName>
</protein>
<dbReference type="OrthoDB" id="3215846at2"/>
<dbReference type="RefSeq" id="WP_006502306.1">
    <property type="nucleotide sequence ID" value="NZ_BAGZ01000005.1"/>
</dbReference>
<evidence type="ECO:0000313" key="1">
    <source>
        <dbReference type="EMBL" id="GAB77554.1"/>
    </source>
</evidence>
<organism evidence="1 2">
    <name type="scientific">Austwickia chelonae NBRC 105200</name>
    <dbReference type="NCBI Taxonomy" id="1184607"/>
    <lineage>
        <taxon>Bacteria</taxon>
        <taxon>Bacillati</taxon>
        <taxon>Actinomycetota</taxon>
        <taxon>Actinomycetes</taxon>
        <taxon>Micrococcales</taxon>
        <taxon>Dermatophilaceae</taxon>
        <taxon>Austwickia</taxon>
    </lineage>
</organism>
<dbReference type="Proteomes" id="UP000008495">
    <property type="component" value="Unassembled WGS sequence"/>
</dbReference>
<sequence length="177" mass="17832">MRRVGRMVVGFLAVVGALSLVTVVGGVIWLQTVGVPVRAGEPRKPASGSTKMEKVSVDALLSFASLEARAGRELKLSHAGEGRIAVSTPVAVLGRKVDVRVVGELAPGGSSVSVKPSSVEVPGSSIASGLVSAAARSAASVRIPLEGLPQGLSLTGVRVTDEGVQAHLEGSGVAVPR</sequence>